<dbReference type="RefSeq" id="XP_070853622.1">
    <property type="nucleotide sequence ID" value="XM_070997521.1"/>
</dbReference>
<keyword evidence="5" id="KW-0460">Magnesium</keyword>
<dbReference type="PANTHER" id="PTHR20889:SF12">
    <property type="entry name" value="LP01149P"/>
    <property type="match status" value="1"/>
</dbReference>
<sequence length="332" mass="36967">MSEMVDQETGDCEPKATGSGSVRNVNFVGHSDMGITLSILMCFVDPYKIYVLYVNECVLILKSKSFVFHTKMFAISRSFRLSTYLSGFRRCLSQSSPPGPRILAAIDFDKTIVQEDSYLAVSQLLPIGQSKELQDQIPKCGWLGFIGRVLELLHSEHKVDSASVGMRVRRLQAVPGMLRVVRRLARNPAVDLCIVSDANSFFIGEWLREYAIECLFTGVFTNPACVQASGEVLVLPYQEQADCELCPSNLCKGSVLEELICSGLYRRVVYVGDSCNDLCAMKRLREEDVACIRRGYELHGKLAAHGPELACSVLAWRDGHELEQLLVPKVVD</sequence>
<keyword evidence="6" id="KW-1185">Reference proteome</keyword>
<organism evidence="6 7">
    <name type="scientific">Drosophila suzukii</name>
    <name type="common">Spotted-wing drosophila fruit fly</name>
    <dbReference type="NCBI Taxonomy" id="28584"/>
    <lineage>
        <taxon>Eukaryota</taxon>
        <taxon>Metazoa</taxon>
        <taxon>Ecdysozoa</taxon>
        <taxon>Arthropoda</taxon>
        <taxon>Hexapoda</taxon>
        <taxon>Insecta</taxon>
        <taxon>Pterygota</taxon>
        <taxon>Neoptera</taxon>
        <taxon>Endopterygota</taxon>
        <taxon>Diptera</taxon>
        <taxon>Brachycera</taxon>
        <taxon>Muscomorpha</taxon>
        <taxon>Ephydroidea</taxon>
        <taxon>Drosophilidae</taxon>
        <taxon>Drosophila</taxon>
        <taxon>Sophophora</taxon>
    </lineage>
</organism>
<dbReference type="InterPro" id="IPR023214">
    <property type="entry name" value="HAD_sf"/>
</dbReference>
<dbReference type="Pfam" id="PF06888">
    <property type="entry name" value="Put_Phosphatase"/>
    <property type="match status" value="1"/>
</dbReference>
<dbReference type="Gene3D" id="3.40.50.1000">
    <property type="entry name" value="HAD superfamily/HAD-like"/>
    <property type="match status" value="1"/>
</dbReference>
<evidence type="ECO:0000256" key="5">
    <source>
        <dbReference type="ARBA" id="ARBA00022842"/>
    </source>
</evidence>
<protein>
    <submittedName>
        <fullName evidence="7">Pyridoxal phosphate phosphatase PHOSPHO2</fullName>
    </submittedName>
</protein>
<name>A0ABM4TUH5_DROSZ</name>
<dbReference type="NCBIfam" id="TIGR01489">
    <property type="entry name" value="DKMTPPase-SF"/>
    <property type="match status" value="1"/>
</dbReference>
<accession>A0ABM4TUH5</accession>
<gene>
    <name evidence="7" type="primary">LOC108015148</name>
</gene>
<keyword evidence="4" id="KW-0378">Hydrolase</keyword>
<evidence type="ECO:0000313" key="7">
    <source>
        <dbReference type="RefSeq" id="XP_070853622.1"/>
    </source>
</evidence>
<dbReference type="GeneID" id="108015148"/>
<dbReference type="InterPro" id="IPR016965">
    <property type="entry name" value="Pase_PHOSPHO-typ"/>
</dbReference>
<dbReference type="NCBIfam" id="TIGR01488">
    <property type="entry name" value="HAD-SF-IB"/>
    <property type="match status" value="1"/>
</dbReference>
<dbReference type="InterPro" id="IPR006384">
    <property type="entry name" value="HAD_hydro_PyrdxlP_Pase-like"/>
</dbReference>
<comment type="cofactor">
    <cofactor evidence="1">
        <name>Mg(2+)</name>
        <dbReference type="ChEBI" id="CHEBI:18420"/>
    </cofactor>
</comment>
<dbReference type="InterPro" id="IPR036412">
    <property type="entry name" value="HAD-like_sf"/>
</dbReference>
<evidence type="ECO:0000256" key="1">
    <source>
        <dbReference type="ARBA" id="ARBA00001946"/>
    </source>
</evidence>
<evidence type="ECO:0000256" key="4">
    <source>
        <dbReference type="ARBA" id="ARBA00022801"/>
    </source>
</evidence>
<evidence type="ECO:0000256" key="2">
    <source>
        <dbReference type="ARBA" id="ARBA00008541"/>
    </source>
</evidence>
<reference evidence="7" key="1">
    <citation type="submission" date="2025-08" db="UniProtKB">
        <authorList>
            <consortium name="RefSeq"/>
        </authorList>
    </citation>
    <scope>IDENTIFICATION</scope>
</reference>
<dbReference type="SUPFAM" id="SSF56784">
    <property type="entry name" value="HAD-like"/>
    <property type="match status" value="1"/>
</dbReference>
<evidence type="ECO:0000256" key="3">
    <source>
        <dbReference type="ARBA" id="ARBA00022723"/>
    </source>
</evidence>
<dbReference type="Proteomes" id="UP001652628">
    <property type="component" value="Chromosome X"/>
</dbReference>
<keyword evidence="3" id="KW-0479">Metal-binding</keyword>
<evidence type="ECO:0000313" key="6">
    <source>
        <dbReference type="Proteomes" id="UP001652628"/>
    </source>
</evidence>
<comment type="similarity">
    <text evidence="2">Belongs to the HAD-like hydrolase superfamily. PHOSPHO family.</text>
</comment>
<proteinExistence type="inferred from homology"/>
<dbReference type="PANTHER" id="PTHR20889">
    <property type="entry name" value="PHOSPHATASE, ORPHAN 1, 2"/>
    <property type="match status" value="1"/>
</dbReference>